<keyword evidence="4" id="KW-1185">Reference proteome</keyword>
<dbReference type="Proteomes" id="UP000184170">
    <property type="component" value="Unassembled WGS sequence"/>
</dbReference>
<dbReference type="AlphaFoldDB" id="A0A1M5GW51"/>
<accession>A0A1M5GW51</accession>
<keyword evidence="1" id="KW-0812">Transmembrane</keyword>
<sequence>MTGLSAKVSAACGYVIDSRAIWICWAWAVLVYALMARGWFYTHMFTVDAAPFGFDANQHRWLDLMLNAYRDLEFVVPSTLVLAVAGFVLAWLLRKLGWKPSWWRHLLILAMMLLIGVFHGAFYRVAFVMHVPLGYDALQEAWLSGFGFSEFKAELSPLYMMLMLLPAALYLVGLILNHSGWQRVRNGVTLSLLAAVAAMGAFERYFGEEDFLRINPVVHVSKDVIKGVLFSHNMFADEEREPSAAQMSSVSWIDPAFVGTPIPPAVAGAEVAVRPGGGIPAASDFDVVMFILESVGRRYIFDTALRGEGQPNDIPMPFLQALSREGLFFGNHYSPSNSSPRSIFSLVTGLGPVPVPYLFATRSDIKVPTLGQIIDRQNAFLVTPSRTAHYFPRGLFVHAGIEIQDYYSIPDGYLKHPASDWLRDERDAMDAFIDRVSNETGPFFGIYYSGAAHLAYTDYGPKFRIIDSIDRDIDRYYNNLRLLDVQLKRFYAALEARGRSDRTIVIIAGDHGEAFGQHEGNWGHSRASYSENFETFALIHQPRLFAPTHIERPTVHSDVLPTLLDGMGVEFDRDLIQGESAFAEGQRKYVFLYGNENTVSSIDRDGTKLQLIYKTGECRVFELAQDPLESTPLACDGYEQQKIATLKYKVYQPRILSQYNASLRQASENEQSLDLAVQRGHD</sequence>
<dbReference type="InterPro" id="IPR052701">
    <property type="entry name" value="GAG_Ulvan_Degrading_Sulfatases"/>
</dbReference>
<dbReference type="InterPro" id="IPR017850">
    <property type="entry name" value="Alkaline_phosphatase_core_sf"/>
</dbReference>
<reference evidence="4" key="1">
    <citation type="submission" date="2016-11" db="EMBL/GenBank/DDBJ databases">
        <authorList>
            <person name="Varghese N."/>
            <person name="Submissions S."/>
        </authorList>
    </citation>
    <scope>NUCLEOTIDE SEQUENCE [LARGE SCALE GENOMIC DNA]</scope>
    <source>
        <strain evidence="4">CGMCC 1.7063</strain>
    </source>
</reference>
<name>A0A1M5GW51_9GAMM</name>
<evidence type="ECO:0000256" key="1">
    <source>
        <dbReference type="SAM" id="Phobius"/>
    </source>
</evidence>
<protein>
    <submittedName>
        <fullName evidence="3">Sulfatase</fullName>
    </submittedName>
</protein>
<dbReference type="SUPFAM" id="SSF53649">
    <property type="entry name" value="Alkaline phosphatase-like"/>
    <property type="match status" value="1"/>
</dbReference>
<feature type="domain" description="Sulfatase N-terminal" evidence="2">
    <location>
        <begin position="287"/>
        <end position="569"/>
    </location>
</feature>
<evidence type="ECO:0000313" key="4">
    <source>
        <dbReference type="Proteomes" id="UP000184170"/>
    </source>
</evidence>
<feature type="transmembrane region" description="Helical" evidence="1">
    <location>
        <begin position="188"/>
        <end position="206"/>
    </location>
</feature>
<dbReference type="PANTHER" id="PTHR43751">
    <property type="entry name" value="SULFATASE"/>
    <property type="match status" value="1"/>
</dbReference>
<dbReference type="PANTHER" id="PTHR43751:SF3">
    <property type="entry name" value="SULFATASE N-TERMINAL DOMAIN-CONTAINING PROTEIN"/>
    <property type="match status" value="1"/>
</dbReference>
<gene>
    <name evidence="3" type="ORF">SAMN04487965_3273</name>
</gene>
<feature type="transmembrane region" description="Helical" evidence="1">
    <location>
        <begin position="74"/>
        <end position="93"/>
    </location>
</feature>
<feature type="transmembrane region" description="Helical" evidence="1">
    <location>
        <begin position="158"/>
        <end position="176"/>
    </location>
</feature>
<evidence type="ECO:0000259" key="2">
    <source>
        <dbReference type="Pfam" id="PF00884"/>
    </source>
</evidence>
<dbReference type="Pfam" id="PF00884">
    <property type="entry name" value="Sulfatase"/>
    <property type="match status" value="1"/>
</dbReference>
<organism evidence="3 4">
    <name type="scientific">Microbulbifer donghaiensis</name>
    <dbReference type="NCBI Taxonomy" id="494016"/>
    <lineage>
        <taxon>Bacteria</taxon>
        <taxon>Pseudomonadati</taxon>
        <taxon>Pseudomonadota</taxon>
        <taxon>Gammaproteobacteria</taxon>
        <taxon>Cellvibrionales</taxon>
        <taxon>Microbulbiferaceae</taxon>
        <taxon>Microbulbifer</taxon>
    </lineage>
</organism>
<feature type="transmembrane region" description="Helical" evidence="1">
    <location>
        <begin position="105"/>
        <end position="126"/>
    </location>
</feature>
<evidence type="ECO:0000313" key="3">
    <source>
        <dbReference type="EMBL" id="SHG07887.1"/>
    </source>
</evidence>
<keyword evidence="1" id="KW-0472">Membrane</keyword>
<dbReference type="InterPro" id="IPR000917">
    <property type="entry name" value="Sulfatase_N"/>
</dbReference>
<dbReference type="EMBL" id="FQVA01000006">
    <property type="protein sequence ID" value="SHG07887.1"/>
    <property type="molecule type" value="Genomic_DNA"/>
</dbReference>
<proteinExistence type="predicted"/>
<keyword evidence="1" id="KW-1133">Transmembrane helix</keyword>
<feature type="transmembrane region" description="Helical" evidence="1">
    <location>
        <begin position="20"/>
        <end position="40"/>
    </location>
</feature>
<dbReference type="Gene3D" id="3.40.720.10">
    <property type="entry name" value="Alkaline Phosphatase, subunit A"/>
    <property type="match status" value="1"/>
</dbReference>